<organism evidence="3">
    <name type="scientific">Dunaliella tertiolecta</name>
    <name type="common">Green alga</name>
    <dbReference type="NCBI Taxonomy" id="3047"/>
    <lineage>
        <taxon>Eukaryota</taxon>
        <taxon>Viridiplantae</taxon>
        <taxon>Chlorophyta</taxon>
        <taxon>core chlorophytes</taxon>
        <taxon>Chlorophyceae</taxon>
        <taxon>CS clade</taxon>
        <taxon>Chlamydomonadales</taxon>
        <taxon>Dunaliellaceae</taxon>
        <taxon>Dunaliella</taxon>
    </lineage>
</organism>
<dbReference type="AlphaFoldDB" id="A0A7S3R6Y5"/>
<keyword evidence="2" id="KW-0732">Signal</keyword>
<accession>A0A7S3R6Y5</accession>
<feature type="transmembrane region" description="Helical" evidence="1">
    <location>
        <begin position="28"/>
        <end position="47"/>
    </location>
</feature>
<proteinExistence type="predicted"/>
<reference evidence="3" key="1">
    <citation type="submission" date="2021-01" db="EMBL/GenBank/DDBJ databases">
        <authorList>
            <person name="Corre E."/>
            <person name="Pelletier E."/>
            <person name="Niang G."/>
            <person name="Scheremetjew M."/>
            <person name="Finn R."/>
            <person name="Kale V."/>
            <person name="Holt S."/>
            <person name="Cochrane G."/>
            <person name="Meng A."/>
            <person name="Brown T."/>
            <person name="Cohen L."/>
        </authorList>
    </citation>
    <scope>NUCLEOTIDE SEQUENCE</scope>
    <source>
        <strain evidence="3">CCMP1320</strain>
    </source>
</reference>
<evidence type="ECO:0000313" key="3">
    <source>
        <dbReference type="EMBL" id="CAE0503796.1"/>
    </source>
</evidence>
<feature type="transmembrane region" description="Helical" evidence="1">
    <location>
        <begin position="322"/>
        <end position="344"/>
    </location>
</feature>
<evidence type="ECO:0000256" key="1">
    <source>
        <dbReference type="SAM" id="Phobius"/>
    </source>
</evidence>
<protein>
    <submittedName>
        <fullName evidence="3">Uncharacterized protein</fullName>
    </submittedName>
</protein>
<keyword evidence="1" id="KW-0472">Membrane</keyword>
<dbReference type="PANTHER" id="PTHR33802">
    <property type="entry name" value="SI:CH211-161H7.5-RELATED"/>
    <property type="match status" value="1"/>
</dbReference>
<feature type="transmembrane region" description="Helical" evidence="1">
    <location>
        <begin position="251"/>
        <end position="273"/>
    </location>
</feature>
<feature type="transmembrane region" description="Helical" evidence="1">
    <location>
        <begin position="293"/>
        <end position="310"/>
    </location>
</feature>
<name>A0A7S3R6Y5_DUNTE</name>
<dbReference type="PANTHER" id="PTHR33802:SF1">
    <property type="entry name" value="XK-RELATED PROTEIN"/>
    <property type="match status" value="1"/>
</dbReference>
<sequence>MNKLQILAVLALVLASLVEPYQMGSSDYIRTLLIVSLCYVVLIAIQVGCPLQFNTPNSKRFESPITPAAYAFSVWGIIFMLEAASVVITLVPGCESWSRPIFMRVGKLMAATWLAEASWTTIQYLQQQLRPGRELAIGFWAAALALVLGHVLVSLALREGVLELQAVMERGKPSALDEQLMAAQQAHSGKTLSVEEEAARVLGQSGQEGAISSWGVAGACVLYIFPLALNAGWMGLATCLGIMQVCAVHGLSYLSMVTPGLCLMVLAACTLGAQPWCAVPPMPFTFKTHLPHLMAHLSYKLVLAWGLLGIRQAGRPKQVHDLALVLLLALPAIGAAGITIKVWLGNRLGWLAPRSTGYQAAPSFETAK</sequence>
<feature type="transmembrane region" description="Helical" evidence="1">
    <location>
        <begin position="137"/>
        <end position="157"/>
    </location>
</feature>
<feature type="transmembrane region" description="Helical" evidence="1">
    <location>
        <begin position="68"/>
        <end position="88"/>
    </location>
</feature>
<keyword evidence="1" id="KW-1133">Transmembrane helix</keyword>
<dbReference type="EMBL" id="HBIP01031048">
    <property type="protein sequence ID" value="CAE0503796.1"/>
    <property type="molecule type" value="Transcribed_RNA"/>
</dbReference>
<feature type="transmembrane region" description="Helical" evidence="1">
    <location>
        <begin position="214"/>
        <end position="239"/>
    </location>
</feature>
<evidence type="ECO:0000256" key="2">
    <source>
        <dbReference type="SAM" id="SignalP"/>
    </source>
</evidence>
<feature type="signal peptide" evidence="2">
    <location>
        <begin position="1"/>
        <end position="20"/>
    </location>
</feature>
<keyword evidence="1" id="KW-0812">Transmembrane</keyword>
<feature type="chain" id="PRO_5031210384" evidence="2">
    <location>
        <begin position="21"/>
        <end position="368"/>
    </location>
</feature>
<gene>
    <name evidence="3" type="ORF">DTER00134_LOCUS18869</name>
</gene>